<reference evidence="16 17" key="1">
    <citation type="submission" date="2015-12" db="EMBL/GenBank/DDBJ databases">
        <title>The genome of Folsomia candida.</title>
        <authorList>
            <person name="Faddeeva A."/>
            <person name="Derks M.F."/>
            <person name="Anvar Y."/>
            <person name="Smit S."/>
            <person name="Van Straalen N."/>
            <person name="Roelofs D."/>
        </authorList>
    </citation>
    <scope>NUCLEOTIDE SEQUENCE [LARGE SCALE GENOMIC DNA]</scope>
    <source>
        <strain evidence="16 17">VU population</strain>
        <tissue evidence="16">Whole body</tissue>
    </source>
</reference>
<evidence type="ECO:0000256" key="9">
    <source>
        <dbReference type="ARBA" id="ARBA00023170"/>
    </source>
</evidence>
<dbReference type="PANTHER" id="PTHR11923:SF110">
    <property type="entry name" value="SCAVENGER RECEPTOR CLASS B MEMBER 1"/>
    <property type="match status" value="1"/>
</dbReference>
<feature type="disulfide bond" evidence="13">
    <location>
        <begin position="251"/>
        <end position="321"/>
    </location>
</feature>
<feature type="region of interest" description="Disordered" evidence="14">
    <location>
        <begin position="525"/>
        <end position="546"/>
    </location>
</feature>
<proteinExistence type="inferred from homology"/>
<keyword evidence="17" id="KW-1185">Reference proteome</keyword>
<comment type="subcellular location">
    <subcellularLocation>
        <location evidence="2">Cell membrane</location>
        <topology evidence="2">Multi-pass membrane protein</topology>
    </subcellularLocation>
    <subcellularLocation>
        <location evidence="1">Membrane</location>
        <location evidence="1">Caveola</location>
        <topology evidence="1">Multi-pass membrane protein</topology>
    </subcellularLocation>
</comment>
<feature type="disulfide bond" evidence="13">
    <location>
        <begin position="280"/>
        <end position="339"/>
    </location>
</feature>
<dbReference type="Proteomes" id="UP000198287">
    <property type="component" value="Unassembled WGS sequence"/>
</dbReference>
<protein>
    <recommendedName>
        <fullName evidence="11">Scavenger receptor class B member 1</fullName>
    </recommendedName>
    <alternativeName>
        <fullName evidence="12">SR-BI</fullName>
    </alternativeName>
</protein>
<evidence type="ECO:0000256" key="11">
    <source>
        <dbReference type="ARBA" id="ARBA00040821"/>
    </source>
</evidence>
<dbReference type="GO" id="GO:0005044">
    <property type="term" value="F:scavenger receptor activity"/>
    <property type="evidence" value="ECO:0007669"/>
    <property type="project" value="TreeGrafter"/>
</dbReference>
<evidence type="ECO:0000256" key="1">
    <source>
        <dbReference type="ARBA" id="ARBA00004189"/>
    </source>
</evidence>
<evidence type="ECO:0000256" key="5">
    <source>
        <dbReference type="ARBA" id="ARBA00022692"/>
    </source>
</evidence>
<dbReference type="OrthoDB" id="18585at2759"/>
<keyword evidence="6 15" id="KW-1133">Transmembrane helix</keyword>
<evidence type="ECO:0000313" key="16">
    <source>
        <dbReference type="EMBL" id="OXA45496.1"/>
    </source>
</evidence>
<dbReference type="InterPro" id="IPR002159">
    <property type="entry name" value="CD36_fam"/>
</dbReference>
<evidence type="ECO:0000313" key="17">
    <source>
        <dbReference type="Proteomes" id="UP000198287"/>
    </source>
</evidence>
<dbReference type="OMA" id="VPNVPML"/>
<keyword evidence="4" id="KW-1003">Cell membrane</keyword>
<feature type="region of interest" description="Disordered" evidence="14">
    <location>
        <begin position="480"/>
        <end position="513"/>
    </location>
</feature>
<dbReference type="Pfam" id="PF01130">
    <property type="entry name" value="CD36"/>
    <property type="match status" value="1"/>
</dbReference>
<keyword evidence="5 15" id="KW-0812">Transmembrane</keyword>
<evidence type="ECO:0000256" key="2">
    <source>
        <dbReference type="ARBA" id="ARBA00004651"/>
    </source>
</evidence>
<gene>
    <name evidence="16" type="ORF">Fcan01_19595</name>
</gene>
<evidence type="ECO:0000256" key="3">
    <source>
        <dbReference type="ARBA" id="ARBA00010532"/>
    </source>
</evidence>
<evidence type="ECO:0000256" key="14">
    <source>
        <dbReference type="SAM" id="MobiDB-lite"/>
    </source>
</evidence>
<dbReference type="PANTHER" id="PTHR11923">
    <property type="entry name" value="SCAVENGER RECEPTOR CLASS B TYPE-1 SR-B1"/>
    <property type="match status" value="1"/>
</dbReference>
<dbReference type="PRINTS" id="PR01609">
    <property type="entry name" value="CD36FAMILY"/>
</dbReference>
<feature type="transmembrane region" description="Helical" evidence="15">
    <location>
        <begin position="7"/>
        <end position="30"/>
    </location>
</feature>
<evidence type="ECO:0000256" key="4">
    <source>
        <dbReference type="ARBA" id="ARBA00022475"/>
    </source>
</evidence>
<dbReference type="GO" id="GO:0005901">
    <property type="term" value="C:caveola"/>
    <property type="evidence" value="ECO:0007669"/>
    <property type="project" value="UniProtKB-SubCell"/>
</dbReference>
<evidence type="ECO:0000256" key="13">
    <source>
        <dbReference type="PIRSR" id="PIRSR605428-52"/>
    </source>
</evidence>
<dbReference type="InterPro" id="IPR005428">
    <property type="entry name" value="CD36/SCARB1/SNMP1"/>
</dbReference>
<evidence type="ECO:0000256" key="10">
    <source>
        <dbReference type="ARBA" id="ARBA00023180"/>
    </source>
</evidence>
<comment type="similarity">
    <text evidence="3">Belongs to the CD36 family.</text>
</comment>
<organism evidence="16 17">
    <name type="scientific">Folsomia candida</name>
    <name type="common">Springtail</name>
    <dbReference type="NCBI Taxonomy" id="158441"/>
    <lineage>
        <taxon>Eukaryota</taxon>
        <taxon>Metazoa</taxon>
        <taxon>Ecdysozoa</taxon>
        <taxon>Arthropoda</taxon>
        <taxon>Hexapoda</taxon>
        <taxon>Collembola</taxon>
        <taxon>Entomobryomorpha</taxon>
        <taxon>Isotomoidea</taxon>
        <taxon>Isotomidae</taxon>
        <taxon>Proisotominae</taxon>
        <taxon>Folsomia</taxon>
    </lineage>
</organism>
<keyword evidence="9 16" id="KW-0675">Receptor</keyword>
<sequence>MTLKRTICISIAIILGILFLVLGVLIVLFFRALVDAFIAGELPLRQGSQTFELWSKPPVQPMLKVYFFNVTNHKDFLENGAKLHVKEIGPYVYSEKWEKVDPVWHPNGTLSYRTVKNFTFEPELSFGSEADSVLLPNLPMLAAVSQMGHSTKIVKKAVSTILDVLKMEPFSVHTVKELLWGYDDPLLKLAKGVLPADKRFPYDQFGFFVGKNNTPSEVYTVLTGREELVDFAKIKIYGGKDNLGVWGTPDCNAIKGSDGTGFPAMLTENSTVFIYQPDFCRSLELRVKNRQPQKHEGFETLRFQPADHVFGSVEDYPENKCYCENAKCAPRGVFNVSHCQFNSPVFLSWPHFLNADPKLSENIVGLNPKPELHTFYVDIQPKLGLAMQAKGRVQINIQMSKVDEIPQTANLTDLLIPIVWFEDGIEQLPPVVLGLLRQAISMPEVAEAALSYILFVIGGLLIVGGIMYFIKYSYGRTNKLASSTNHPPHSKVDTFPVKGEKDNEKNGVNGKHQYSNSVEMEDKVIITSKDEKPKNGLNKEVESAMT</sequence>
<accession>A0A226DMR1</accession>
<dbReference type="AlphaFoldDB" id="A0A226DMR1"/>
<evidence type="ECO:0000256" key="12">
    <source>
        <dbReference type="ARBA" id="ARBA00042244"/>
    </source>
</evidence>
<evidence type="ECO:0000256" key="8">
    <source>
        <dbReference type="ARBA" id="ARBA00023157"/>
    </source>
</evidence>
<evidence type="ECO:0000256" key="6">
    <source>
        <dbReference type="ARBA" id="ARBA00022989"/>
    </source>
</evidence>
<keyword evidence="7 15" id="KW-0472">Membrane</keyword>
<feature type="disulfide bond" evidence="13">
    <location>
        <begin position="323"/>
        <end position="328"/>
    </location>
</feature>
<keyword evidence="10" id="KW-0325">Glycoprotein</keyword>
<feature type="transmembrane region" description="Helical" evidence="15">
    <location>
        <begin position="449"/>
        <end position="470"/>
    </location>
</feature>
<dbReference type="GO" id="GO:0005737">
    <property type="term" value="C:cytoplasm"/>
    <property type="evidence" value="ECO:0007669"/>
    <property type="project" value="TreeGrafter"/>
</dbReference>
<evidence type="ECO:0000256" key="7">
    <source>
        <dbReference type="ARBA" id="ARBA00023136"/>
    </source>
</evidence>
<evidence type="ECO:0000256" key="15">
    <source>
        <dbReference type="SAM" id="Phobius"/>
    </source>
</evidence>
<dbReference type="PRINTS" id="PR01610">
    <property type="entry name" value="CD36ANTIGEN"/>
</dbReference>
<dbReference type="EMBL" id="LNIX01000017">
    <property type="protein sequence ID" value="OXA45496.1"/>
    <property type="molecule type" value="Genomic_DNA"/>
</dbReference>
<name>A0A226DMR1_FOLCA</name>
<keyword evidence="8 13" id="KW-1015">Disulfide bond</keyword>
<comment type="caution">
    <text evidence="16">The sequence shown here is derived from an EMBL/GenBank/DDBJ whole genome shotgun (WGS) entry which is preliminary data.</text>
</comment>